<keyword evidence="2" id="KW-1185">Reference proteome</keyword>
<accession>A0A2V3UBL1</accession>
<comment type="caution">
    <text evidence="1">The sequence shown here is derived from an EMBL/GenBank/DDBJ whole genome shotgun (WGS) entry which is preliminary data.</text>
</comment>
<dbReference type="RefSeq" id="WP_110373901.1">
    <property type="nucleotide sequence ID" value="NZ_JAHBRY010000001.1"/>
</dbReference>
<proteinExistence type="predicted"/>
<reference evidence="1 2" key="1">
    <citation type="submission" date="2018-05" db="EMBL/GenBank/DDBJ databases">
        <title>Genomic Encyclopedia of Type Strains, Phase IV (KMG-IV): sequencing the most valuable type-strain genomes for metagenomic binning, comparative biology and taxonomic classification.</title>
        <authorList>
            <person name="Goeker M."/>
        </authorList>
    </citation>
    <scope>NUCLEOTIDE SEQUENCE [LARGE SCALE GENOMIC DNA]</scope>
    <source>
        <strain evidence="1 2">DSM 6462</strain>
    </source>
</reference>
<sequence>MKITGLGIYPGALGAERDDEDNDRSSILPEAQIATLREVYERYRAPCPFKPGDLVTPRKGMAMRGEGKPHLVVATQDGTYHWNGETSTRGYGARLDMRTIKMYDTNVVAHWDESWMFEPYVGEPGNQVS</sequence>
<protein>
    <submittedName>
        <fullName evidence="1">Uncharacterized protein</fullName>
    </submittedName>
</protein>
<gene>
    <name evidence="1" type="ORF">C7450_103108</name>
</gene>
<dbReference type="Proteomes" id="UP000248021">
    <property type="component" value="Unassembled WGS sequence"/>
</dbReference>
<dbReference type="AlphaFoldDB" id="A0A2V3UBL1"/>
<name>A0A2V3UBL1_9HYPH</name>
<dbReference type="EMBL" id="QJJK01000003">
    <property type="protein sequence ID" value="PXW61591.1"/>
    <property type="molecule type" value="Genomic_DNA"/>
</dbReference>
<organism evidence="1 2">
    <name type="scientific">Chelatococcus asaccharovorans</name>
    <dbReference type="NCBI Taxonomy" id="28210"/>
    <lineage>
        <taxon>Bacteria</taxon>
        <taxon>Pseudomonadati</taxon>
        <taxon>Pseudomonadota</taxon>
        <taxon>Alphaproteobacteria</taxon>
        <taxon>Hyphomicrobiales</taxon>
        <taxon>Chelatococcaceae</taxon>
        <taxon>Chelatococcus</taxon>
    </lineage>
</organism>
<dbReference type="OrthoDB" id="8452805at2"/>
<evidence type="ECO:0000313" key="2">
    <source>
        <dbReference type="Proteomes" id="UP000248021"/>
    </source>
</evidence>
<evidence type="ECO:0000313" key="1">
    <source>
        <dbReference type="EMBL" id="PXW61591.1"/>
    </source>
</evidence>